<comment type="caution">
    <text evidence="2">The sequence shown here is derived from an EMBL/GenBank/DDBJ whole genome shotgun (WGS) entry which is preliminary data.</text>
</comment>
<reference evidence="2" key="1">
    <citation type="journal article" date="2014" name="Int. J. Syst. Evol. Microbiol.">
        <title>Complete genome sequence of Corynebacterium casei LMG S-19264T (=DSM 44701T), isolated from a smear-ripened cheese.</title>
        <authorList>
            <consortium name="US DOE Joint Genome Institute (JGI-PGF)"/>
            <person name="Walter F."/>
            <person name="Albersmeier A."/>
            <person name="Kalinowski J."/>
            <person name="Ruckert C."/>
        </authorList>
    </citation>
    <scope>NUCLEOTIDE SEQUENCE</scope>
    <source>
        <strain evidence="2">KCTC 32422</strain>
    </source>
</reference>
<dbReference type="EMBL" id="BMZD01000012">
    <property type="protein sequence ID" value="GHA07407.1"/>
    <property type="molecule type" value="Genomic_DNA"/>
</dbReference>
<protein>
    <submittedName>
        <fullName evidence="2">Uncharacterized protein</fullName>
    </submittedName>
</protein>
<evidence type="ECO:0000313" key="3">
    <source>
        <dbReference type="Proteomes" id="UP000634139"/>
    </source>
</evidence>
<dbReference type="Proteomes" id="UP000634139">
    <property type="component" value="Unassembled WGS sequence"/>
</dbReference>
<accession>A0A918VMA5</accession>
<dbReference type="AlphaFoldDB" id="A0A918VMA5"/>
<keyword evidence="3" id="KW-1185">Reference proteome</keyword>
<proteinExistence type="predicted"/>
<name>A0A918VMA5_9SPHN</name>
<sequence length="106" mass="11881">MEIEAKIANALADFDDLLVQGLSLEAALRIAASENEVSERALAARASRGISLEERRQQAMTRARLDRQAASSAKARSLNPMRHGHYRKLPSGRKVWIDPSQFKFDF</sequence>
<reference evidence="2" key="2">
    <citation type="submission" date="2020-09" db="EMBL/GenBank/DDBJ databases">
        <authorList>
            <person name="Sun Q."/>
            <person name="Kim S."/>
        </authorList>
    </citation>
    <scope>NUCLEOTIDE SEQUENCE</scope>
    <source>
        <strain evidence="2">KCTC 32422</strain>
    </source>
</reference>
<feature type="region of interest" description="Disordered" evidence="1">
    <location>
        <begin position="66"/>
        <end position="86"/>
    </location>
</feature>
<gene>
    <name evidence="2" type="ORF">GCM10011617_30090</name>
</gene>
<organism evidence="2 3">
    <name type="scientific">Novosphingobium arvoryzae</name>
    <dbReference type="NCBI Taxonomy" id="1256514"/>
    <lineage>
        <taxon>Bacteria</taxon>
        <taxon>Pseudomonadati</taxon>
        <taxon>Pseudomonadota</taxon>
        <taxon>Alphaproteobacteria</taxon>
        <taxon>Sphingomonadales</taxon>
        <taxon>Sphingomonadaceae</taxon>
        <taxon>Novosphingobium</taxon>
    </lineage>
</organism>
<evidence type="ECO:0000313" key="2">
    <source>
        <dbReference type="EMBL" id="GHA07407.1"/>
    </source>
</evidence>
<evidence type="ECO:0000256" key="1">
    <source>
        <dbReference type="SAM" id="MobiDB-lite"/>
    </source>
</evidence>
<dbReference type="RefSeq" id="WP_189543018.1">
    <property type="nucleotide sequence ID" value="NZ_BMZD01000012.1"/>
</dbReference>